<evidence type="ECO:0000256" key="4">
    <source>
        <dbReference type="SAM" id="MobiDB-lite"/>
    </source>
</evidence>
<organism evidence="6 7">
    <name type="scientific">Ampelomyces quisqualis</name>
    <name type="common">Powdery mildew agent</name>
    <dbReference type="NCBI Taxonomy" id="50730"/>
    <lineage>
        <taxon>Eukaryota</taxon>
        <taxon>Fungi</taxon>
        <taxon>Dikarya</taxon>
        <taxon>Ascomycota</taxon>
        <taxon>Pezizomycotina</taxon>
        <taxon>Dothideomycetes</taxon>
        <taxon>Pleosporomycetidae</taxon>
        <taxon>Pleosporales</taxon>
        <taxon>Pleosporineae</taxon>
        <taxon>Phaeosphaeriaceae</taxon>
        <taxon>Ampelomyces</taxon>
    </lineage>
</organism>
<dbReference type="OrthoDB" id="3262926at2759"/>
<name>A0A6A5QSR3_AMPQU</name>
<reference evidence="6" key="1">
    <citation type="journal article" date="2020" name="Stud. Mycol.">
        <title>101 Dothideomycetes genomes: a test case for predicting lifestyles and emergence of pathogens.</title>
        <authorList>
            <person name="Haridas S."/>
            <person name="Albert R."/>
            <person name="Binder M."/>
            <person name="Bloem J."/>
            <person name="Labutti K."/>
            <person name="Salamov A."/>
            <person name="Andreopoulos B."/>
            <person name="Baker S."/>
            <person name="Barry K."/>
            <person name="Bills G."/>
            <person name="Bluhm B."/>
            <person name="Cannon C."/>
            <person name="Castanera R."/>
            <person name="Culley D."/>
            <person name="Daum C."/>
            <person name="Ezra D."/>
            <person name="Gonzalez J."/>
            <person name="Henrissat B."/>
            <person name="Kuo A."/>
            <person name="Liang C."/>
            <person name="Lipzen A."/>
            <person name="Lutzoni F."/>
            <person name="Magnuson J."/>
            <person name="Mondo S."/>
            <person name="Nolan M."/>
            <person name="Ohm R."/>
            <person name="Pangilinan J."/>
            <person name="Park H.-J."/>
            <person name="Ramirez L."/>
            <person name="Alfaro M."/>
            <person name="Sun H."/>
            <person name="Tritt A."/>
            <person name="Yoshinaga Y."/>
            <person name="Zwiers L.-H."/>
            <person name="Turgeon B."/>
            <person name="Goodwin S."/>
            <person name="Spatafora J."/>
            <person name="Crous P."/>
            <person name="Grigoriev I."/>
        </authorList>
    </citation>
    <scope>NUCLEOTIDE SEQUENCE</scope>
    <source>
        <strain evidence="6">HMLAC05119</strain>
    </source>
</reference>
<dbReference type="Gene3D" id="3.10.490.10">
    <property type="entry name" value="Gamma-glutamyl cyclotransferase-like"/>
    <property type="match status" value="1"/>
</dbReference>
<dbReference type="GO" id="GO:0016740">
    <property type="term" value="F:transferase activity"/>
    <property type="evidence" value="ECO:0007669"/>
    <property type="project" value="UniProtKB-KW"/>
</dbReference>
<dbReference type="EMBL" id="ML979134">
    <property type="protein sequence ID" value="KAF1917594.1"/>
    <property type="molecule type" value="Genomic_DNA"/>
</dbReference>
<evidence type="ECO:0000256" key="1">
    <source>
        <dbReference type="ARBA" id="ARBA00008861"/>
    </source>
</evidence>
<evidence type="ECO:0000259" key="5">
    <source>
        <dbReference type="Pfam" id="PF06094"/>
    </source>
</evidence>
<comment type="similarity">
    <text evidence="1">Belongs to the gamma-glutamylcyclotransferase family.</text>
</comment>
<proteinExistence type="inferred from homology"/>
<feature type="domain" description="Gamma-glutamylcyclotransferase AIG2-like" evidence="5">
    <location>
        <begin position="89"/>
        <end position="204"/>
    </location>
</feature>
<evidence type="ECO:0000256" key="2">
    <source>
        <dbReference type="ARBA" id="ARBA00022679"/>
    </source>
</evidence>
<keyword evidence="2" id="KW-0808">Transferase</keyword>
<feature type="compositionally biased region" description="Pro residues" evidence="4">
    <location>
        <begin position="45"/>
        <end position="57"/>
    </location>
</feature>
<accession>A0A6A5QSR3</accession>
<evidence type="ECO:0000256" key="3">
    <source>
        <dbReference type="ARBA" id="ARBA00030602"/>
    </source>
</evidence>
<dbReference type="InterPro" id="IPR009288">
    <property type="entry name" value="AIG2-like_dom"/>
</dbReference>
<dbReference type="InterPro" id="IPR036568">
    <property type="entry name" value="GGCT-like_sf"/>
</dbReference>
<feature type="compositionally biased region" description="Pro residues" evidence="4">
    <location>
        <begin position="1"/>
        <end position="13"/>
    </location>
</feature>
<dbReference type="SUPFAM" id="SSF110857">
    <property type="entry name" value="Gamma-glutamyl cyclotransferase-like"/>
    <property type="match status" value="1"/>
</dbReference>
<dbReference type="Proteomes" id="UP000800096">
    <property type="component" value="Unassembled WGS sequence"/>
</dbReference>
<evidence type="ECO:0000313" key="6">
    <source>
        <dbReference type="EMBL" id="KAF1917594.1"/>
    </source>
</evidence>
<gene>
    <name evidence="6" type="ORF">BDU57DRAFT_513932</name>
</gene>
<feature type="region of interest" description="Disordered" evidence="4">
    <location>
        <begin position="1"/>
        <end position="62"/>
    </location>
</feature>
<keyword evidence="7" id="KW-1185">Reference proteome</keyword>
<dbReference type="PANTHER" id="PTHR31544:SF4">
    <property type="entry name" value="GAMMA-GLUTAMYLCYCLOTRANSFERASE-RELATED"/>
    <property type="match status" value="1"/>
</dbReference>
<dbReference type="CDD" id="cd06661">
    <property type="entry name" value="GGCT_like"/>
    <property type="match status" value="1"/>
</dbReference>
<dbReference type="Pfam" id="PF06094">
    <property type="entry name" value="GGACT"/>
    <property type="match status" value="1"/>
</dbReference>
<evidence type="ECO:0000313" key="7">
    <source>
        <dbReference type="Proteomes" id="UP000800096"/>
    </source>
</evidence>
<dbReference type="PANTHER" id="PTHR31544">
    <property type="entry name" value="AIG2-LIKE PROTEIN D"/>
    <property type="match status" value="1"/>
</dbReference>
<protein>
    <recommendedName>
        <fullName evidence="3">Putative gamma-glutamylcyclotransferase</fullName>
    </recommendedName>
</protein>
<sequence length="225" mass="24830">MNQGPLPPPPPSPSSRQQVSKPIANTTLQPPPPPPRPLLNTPLSPTNPNPPPPPAPPVSSFLPTKAQTNEAFQGSQADEFGREFRTFHMFFYGSLMDPEVLQAILNLPDLPRMQPATITGYRVKMWGIYPTLVASSSSEGGSIQGMLWETTSDKQIDRLAAYETAAFTPELCDAALVSGEVIKGCWTFCWAGEPDSKELEEGSFDLERYQRYFKPSVTRRRSPNP</sequence>
<dbReference type="AlphaFoldDB" id="A0A6A5QSR3"/>
<dbReference type="InterPro" id="IPR045038">
    <property type="entry name" value="AIG2-like"/>
</dbReference>
<dbReference type="InterPro" id="IPR013024">
    <property type="entry name" value="GGCT-like"/>
</dbReference>